<evidence type="ECO:0000313" key="1">
    <source>
        <dbReference type="EMBL" id="MCI63101.1"/>
    </source>
</evidence>
<dbReference type="AlphaFoldDB" id="A0A392TPI9"/>
<evidence type="ECO:0000313" key="2">
    <source>
        <dbReference type="Proteomes" id="UP000265520"/>
    </source>
</evidence>
<organism evidence="1 2">
    <name type="scientific">Trifolium medium</name>
    <dbReference type="NCBI Taxonomy" id="97028"/>
    <lineage>
        <taxon>Eukaryota</taxon>
        <taxon>Viridiplantae</taxon>
        <taxon>Streptophyta</taxon>
        <taxon>Embryophyta</taxon>
        <taxon>Tracheophyta</taxon>
        <taxon>Spermatophyta</taxon>
        <taxon>Magnoliopsida</taxon>
        <taxon>eudicotyledons</taxon>
        <taxon>Gunneridae</taxon>
        <taxon>Pentapetalae</taxon>
        <taxon>rosids</taxon>
        <taxon>fabids</taxon>
        <taxon>Fabales</taxon>
        <taxon>Fabaceae</taxon>
        <taxon>Papilionoideae</taxon>
        <taxon>50 kb inversion clade</taxon>
        <taxon>NPAAA clade</taxon>
        <taxon>Hologalegina</taxon>
        <taxon>IRL clade</taxon>
        <taxon>Trifolieae</taxon>
        <taxon>Trifolium</taxon>
    </lineage>
</organism>
<name>A0A392TPI9_9FABA</name>
<protein>
    <submittedName>
        <fullName evidence="1">Uncharacterized protein</fullName>
    </submittedName>
</protein>
<dbReference type="Proteomes" id="UP000265520">
    <property type="component" value="Unassembled WGS sequence"/>
</dbReference>
<proteinExistence type="predicted"/>
<keyword evidence="2" id="KW-1185">Reference proteome</keyword>
<comment type="caution">
    <text evidence="1">The sequence shown here is derived from an EMBL/GenBank/DDBJ whole genome shotgun (WGS) entry which is preliminary data.</text>
</comment>
<reference evidence="1 2" key="1">
    <citation type="journal article" date="2018" name="Front. Plant Sci.">
        <title>Red Clover (Trifolium pratense) and Zigzag Clover (T. medium) - A Picture of Genomic Similarities and Differences.</title>
        <authorList>
            <person name="Dluhosova J."/>
            <person name="Istvanek J."/>
            <person name="Nedelnik J."/>
            <person name="Repkova J."/>
        </authorList>
    </citation>
    <scope>NUCLEOTIDE SEQUENCE [LARGE SCALE GENOMIC DNA]</scope>
    <source>
        <strain evidence="2">cv. 10/8</strain>
        <tissue evidence="1">Leaf</tissue>
    </source>
</reference>
<dbReference type="EMBL" id="LXQA010631092">
    <property type="protein sequence ID" value="MCI63101.1"/>
    <property type="molecule type" value="Genomic_DNA"/>
</dbReference>
<feature type="non-terminal residue" evidence="1">
    <location>
        <position position="39"/>
    </location>
</feature>
<sequence length="39" mass="4205">MCNALNMVLKEILQIGHPGMGSFGLCDLVLSISSIRSKK</sequence>
<accession>A0A392TPI9</accession>